<evidence type="ECO:0000256" key="4">
    <source>
        <dbReference type="ARBA" id="ARBA00022824"/>
    </source>
</evidence>
<evidence type="ECO:0000256" key="6">
    <source>
        <dbReference type="ARBA" id="ARBA00023136"/>
    </source>
</evidence>
<dbReference type="Gene3D" id="3.40.50.1820">
    <property type="entry name" value="alpha/beta hydrolase"/>
    <property type="match status" value="1"/>
</dbReference>
<dbReference type="STRING" id="1531966.A0A0A1T540"/>
<dbReference type="SUPFAM" id="SSF52540">
    <property type="entry name" value="P-loop containing nucleoside triphosphate hydrolases"/>
    <property type="match status" value="1"/>
</dbReference>
<proteinExistence type="predicted"/>
<keyword evidence="6" id="KW-0472">Membrane</keyword>
<dbReference type="OrthoDB" id="4956826at2759"/>
<accession>A0A0A1T540</accession>
<dbReference type="Pfam" id="PF13374">
    <property type="entry name" value="TPR_10"/>
    <property type="match status" value="2"/>
</dbReference>
<keyword evidence="5" id="KW-0496">Mitochondrion</keyword>
<sequence length="1190" mass="135171">MSLLDINDCDGDDFHPSSFNIDIVFVHGLREAGLDAWKDVHTGSLWMTSIFPHARHKARTLVYEYDVNRMVTPGGPAATGIYDEAVSLANVLVANRELQNAERRPIIFFCHELGGLIVKRALAFSHSRKHAKLTHIRSIYRSTVAVMFMATPHQGLRKDAIIRWNHDKKRDPSQFELSLLEGSDTIQEVTDHFTPIMKDFQLYNFWEQKKTDFEQTSAYIVERNSAAPSWPDVDQCGINATHSAMVKFSSTKSPGYTLVLGSIEKYIRSAPQTVRIRWEQDSALLNSERAFDIGGLLEASVAGKTLITAAEPDRWKSEPNISTIPNNTSTSENVYYHVGLHSDYFVGRESQAELLLHAFKPTEDTGSEKPKVFVVYGLPGSGKTQFSLRYLEDHQRHYWGVFWIDCSTKETAESGFGRLGQLAGKGNERGAGIAWLAQTYKPWFVVLDNANDPQMTLSEFIPSTGNGNILITTRNPGARLYNTVGYLEFRGLNPEDAITLLLRLAYPDKELQDTKQLYSIGAKSIVSELGYLALAVKHAAFTIRSRMRPLEFYLKSLLTCRTTLLSRPIVESAADANIIATWELPFGEISSHRSTDYRDAVDLIHIFAFLHFATIPCAILSLCSDGIKSSTGLAACPSFLIDPVAKYQVEERILVAARVLYNHSIISIHDVDAGTCNTALLSGKYFTLHPAIHEWARGRLRKCDQLKWLCCTAAILEHAISSNMEPSGRMFRRLLLPHIESCRSLLKSAYPNLPETAEQASQLEKFGLVYSEAGHWETARILQKQVLAYRLRTLKQYHPLTIQAGRNLAHTYWNLFEIEHCLNLLNDIRKSQVIYRPSFFDYFVWPPLKPCYFEYYLTLDDLHKSLWLSGERDLSLTVGLRATNGLKELLGPEDPVTVNAMFNLARTFLHLGRYEESFELLEHVIKVRKRFWGPEHPDTLMARNELGMNLYAQGKDLLKAEQLVHSVLQSRNRILGAEHAYTLWSVNDLSKIWTQLERYDGAIQILEEILPIVARTLGQHHIGMVMTRSNLSRAYIRSGRLEKAKKEIIYIREQVPQNHPDSIYADYGWAYLLFHHDKNPELAVKCCYEALDRGLESLLLRPEHGTIASLTTLLLQIYEFQGHEDANESLRLKFPQLKGSRDPESIDFNLLQPPRSTNPPAAVEQESLPPVNHQPLQEEQPRLNRAPRTW</sequence>
<evidence type="ECO:0000256" key="5">
    <source>
        <dbReference type="ARBA" id="ARBA00023128"/>
    </source>
</evidence>
<dbReference type="SUPFAM" id="SSF53474">
    <property type="entry name" value="alpha/beta-Hydrolases"/>
    <property type="match status" value="1"/>
</dbReference>
<dbReference type="PANTHER" id="PTHR48182:SF2">
    <property type="entry name" value="PROTEIN SERAC1"/>
    <property type="match status" value="1"/>
</dbReference>
<dbReference type="Gene3D" id="1.25.40.10">
    <property type="entry name" value="Tetratricopeptide repeat domain"/>
    <property type="match status" value="2"/>
</dbReference>
<dbReference type="EMBL" id="CDHN01000001">
    <property type="protein sequence ID" value="CEJ81165.1"/>
    <property type="molecule type" value="Genomic_DNA"/>
</dbReference>
<evidence type="ECO:0000313" key="8">
    <source>
        <dbReference type="EMBL" id="CEJ81165.1"/>
    </source>
</evidence>
<reference evidence="8 9" key="1">
    <citation type="journal article" date="2015" name="Genome Announc.">
        <title>Draft Genome Sequence and Gene Annotation of the Entomopathogenic Fungus Verticillium hemipterigenum.</title>
        <authorList>
            <person name="Horn F."/>
            <person name="Habel A."/>
            <person name="Scharf D.H."/>
            <person name="Dworschak J."/>
            <person name="Brakhage A.A."/>
            <person name="Guthke R."/>
            <person name="Hertweck C."/>
            <person name="Linde J."/>
        </authorList>
    </citation>
    <scope>NUCLEOTIDE SEQUENCE [LARGE SCALE GENOMIC DNA]</scope>
</reference>
<evidence type="ECO:0000256" key="3">
    <source>
        <dbReference type="ARBA" id="ARBA00004370"/>
    </source>
</evidence>
<evidence type="ECO:0000256" key="7">
    <source>
        <dbReference type="SAM" id="MobiDB-lite"/>
    </source>
</evidence>
<evidence type="ECO:0000313" key="9">
    <source>
        <dbReference type="Proteomes" id="UP000039046"/>
    </source>
</evidence>
<dbReference type="GO" id="GO:0005739">
    <property type="term" value="C:mitochondrion"/>
    <property type="evidence" value="ECO:0007669"/>
    <property type="project" value="UniProtKB-SubCell"/>
</dbReference>
<keyword evidence="9" id="KW-1185">Reference proteome</keyword>
<dbReference type="Gene3D" id="3.40.50.300">
    <property type="entry name" value="P-loop containing nucleotide triphosphate hydrolases"/>
    <property type="match status" value="1"/>
</dbReference>
<dbReference type="InterPro" id="IPR027417">
    <property type="entry name" value="P-loop_NTPase"/>
</dbReference>
<dbReference type="Proteomes" id="UP000039046">
    <property type="component" value="Unassembled WGS sequence"/>
</dbReference>
<dbReference type="PANTHER" id="PTHR48182">
    <property type="entry name" value="PROTEIN SERAC1"/>
    <property type="match status" value="1"/>
</dbReference>
<dbReference type="InterPro" id="IPR029058">
    <property type="entry name" value="AB_hydrolase_fold"/>
</dbReference>
<dbReference type="AlphaFoldDB" id="A0A0A1T540"/>
<dbReference type="InterPro" id="IPR052374">
    <property type="entry name" value="SERAC1"/>
</dbReference>
<protein>
    <submittedName>
        <fullName evidence="8">Uncharacterized protein</fullName>
    </submittedName>
</protein>
<feature type="region of interest" description="Disordered" evidence="7">
    <location>
        <begin position="1143"/>
        <end position="1190"/>
    </location>
</feature>
<dbReference type="GO" id="GO:0005783">
    <property type="term" value="C:endoplasmic reticulum"/>
    <property type="evidence" value="ECO:0007669"/>
    <property type="project" value="UniProtKB-SubCell"/>
</dbReference>
<comment type="subcellular location">
    <subcellularLocation>
        <location evidence="2">Endoplasmic reticulum</location>
    </subcellularLocation>
    <subcellularLocation>
        <location evidence="3">Membrane</location>
    </subcellularLocation>
    <subcellularLocation>
        <location evidence="1">Mitochondrion</location>
    </subcellularLocation>
</comment>
<dbReference type="GO" id="GO:0016020">
    <property type="term" value="C:membrane"/>
    <property type="evidence" value="ECO:0007669"/>
    <property type="project" value="UniProtKB-SubCell"/>
</dbReference>
<dbReference type="InterPro" id="IPR011990">
    <property type="entry name" value="TPR-like_helical_dom_sf"/>
</dbReference>
<evidence type="ECO:0000256" key="1">
    <source>
        <dbReference type="ARBA" id="ARBA00004173"/>
    </source>
</evidence>
<name>A0A0A1T540_9HYPO</name>
<evidence type="ECO:0000256" key="2">
    <source>
        <dbReference type="ARBA" id="ARBA00004240"/>
    </source>
</evidence>
<gene>
    <name evidence="8" type="ORF">VHEMI01309</name>
</gene>
<keyword evidence="4" id="KW-0256">Endoplasmic reticulum</keyword>
<dbReference type="SUPFAM" id="SSF48452">
    <property type="entry name" value="TPR-like"/>
    <property type="match status" value="2"/>
</dbReference>
<organism evidence="8 9">
    <name type="scientific">[Torrubiella] hemipterigena</name>
    <dbReference type="NCBI Taxonomy" id="1531966"/>
    <lineage>
        <taxon>Eukaryota</taxon>
        <taxon>Fungi</taxon>
        <taxon>Dikarya</taxon>
        <taxon>Ascomycota</taxon>
        <taxon>Pezizomycotina</taxon>
        <taxon>Sordariomycetes</taxon>
        <taxon>Hypocreomycetidae</taxon>
        <taxon>Hypocreales</taxon>
        <taxon>Clavicipitaceae</taxon>
        <taxon>Clavicipitaceae incertae sedis</taxon>
        <taxon>'Torrubiella' clade</taxon>
    </lineage>
</organism>
<dbReference type="HOGENOM" id="CLU_000288_125_13_1"/>
<dbReference type="Pfam" id="PF13424">
    <property type="entry name" value="TPR_12"/>
    <property type="match status" value="1"/>
</dbReference>